<keyword evidence="2" id="KW-1185">Reference proteome</keyword>
<comment type="caution">
    <text evidence="1">The sequence shown here is derived from an EMBL/GenBank/DDBJ whole genome shotgun (WGS) entry which is preliminary data.</text>
</comment>
<dbReference type="Proteomes" id="UP000307720">
    <property type="component" value="Unassembled WGS sequence"/>
</dbReference>
<organism evidence="1 2">
    <name type="scientific">Hominisplanchenecus murintestinalis</name>
    <dbReference type="NCBI Taxonomy" id="2941517"/>
    <lineage>
        <taxon>Bacteria</taxon>
        <taxon>Bacillati</taxon>
        <taxon>Bacillota</taxon>
        <taxon>Clostridia</taxon>
        <taxon>Lachnospirales</taxon>
        <taxon>Lachnospiraceae</taxon>
        <taxon>Hominisplanchenecus</taxon>
    </lineage>
</organism>
<protein>
    <submittedName>
        <fullName evidence="1">Chorismate--pyruvate lyase</fullName>
    </submittedName>
</protein>
<evidence type="ECO:0000313" key="1">
    <source>
        <dbReference type="EMBL" id="TGY00620.1"/>
    </source>
</evidence>
<gene>
    <name evidence="1" type="ORF">E5357_00105</name>
</gene>
<sequence>METWYYEVVSIDGDYANLKRTDIDSDELKMVARALLPAEIMEGSRLKYEWMQYEII</sequence>
<keyword evidence="1" id="KW-0456">Lyase</keyword>
<proteinExistence type="predicted"/>
<dbReference type="EMBL" id="SRZB01000001">
    <property type="protein sequence ID" value="TGY00620.1"/>
    <property type="molecule type" value="Genomic_DNA"/>
</dbReference>
<accession>A0AC61R439</accession>
<evidence type="ECO:0000313" key="2">
    <source>
        <dbReference type="Proteomes" id="UP000307720"/>
    </source>
</evidence>
<name>A0AC61R439_9FIRM</name>
<reference evidence="1" key="1">
    <citation type="submission" date="2019-04" db="EMBL/GenBank/DDBJ databases">
        <title>Microbes associate with the intestines of laboratory mice.</title>
        <authorList>
            <person name="Navarre W."/>
            <person name="Wong E."/>
            <person name="Huang K."/>
            <person name="Tropini C."/>
            <person name="Ng K."/>
            <person name="Yu B."/>
        </authorList>
    </citation>
    <scope>NUCLEOTIDE SEQUENCE</scope>
    <source>
        <strain evidence="1">NM72_1-8</strain>
    </source>
</reference>